<evidence type="ECO:0000313" key="5">
    <source>
        <dbReference type="EMBL" id="GJJ09228.1"/>
    </source>
</evidence>
<dbReference type="InterPro" id="IPR036282">
    <property type="entry name" value="Glutathione-S-Trfase_C_sf"/>
</dbReference>
<reference evidence="5" key="1">
    <citation type="submission" date="2021-10" db="EMBL/GenBank/DDBJ databases">
        <title>De novo Genome Assembly of Clathrus columnatus (Basidiomycota, Fungi) Using Illumina and Nanopore Sequence Data.</title>
        <authorList>
            <person name="Ogiso-Tanaka E."/>
            <person name="Itagaki H."/>
            <person name="Hosoya T."/>
            <person name="Hosaka K."/>
        </authorList>
    </citation>
    <scope>NUCLEOTIDE SEQUENCE</scope>
    <source>
        <strain evidence="5">MO-923</strain>
    </source>
</reference>
<dbReference type="PROSITE" id="PS50405">
    <property type="entry name" value="GST_CTER"/>
    <property type="match status" value="1"/>
</dbReference>
<dbReference type="Pfam" id="PF02798">
    <property type="entry name" value="GST_N"/>
    <property type="match status" value="1"/>
</dbReference>
<keyword evidence="6" id="KW-1185">Reference proteome</keyword>
<dbReference type="PANTHER" id="PTHR44051:SF14">
    <property type="entry name" value="GLUTATHIONE S-TRANSFERASE II"/>
    <property type="match status" value="1"/>
</dbReference>
<name>A0AAV5A6Y3_9AGAM</name>
<dbReference type="InterPro" id="IPR004046">
    <property type="entry name" value="GST_C"/>
</dbReference>
<sequence>MSNPQVTLFYHGLAPNPPKVAILLEELGVSYKLIGKEFGDGENGVKAPDFIAINPNGRVPAIIDHTNNDKIVWESGAILLYLAERFGKSGKYDGENLDEKAVVWEWLMFQVSGLGPMQGQVAFFKYYHPVKNLDQSVYDRFTNETYRVFGVLEKRLEKQEWIALDKFTIAGLRGVAFFDLKFDAYPHLKAYVDRIGKIPSVEAAYKKLQEAQK</sequence>
<dbReference type="SFLD" id="SFLDG00358">
    <property type="entry name" value="Main_(cytGST)"/>
    <property type="match status" value="1"/>
</dbReference>
<protein>
    <recommendedName>
        <fullName evidence="7">Glutathione S-transferase</fullName>
    </recommendedName>
</protein>
<dbReference type="PANTHER" id="PTHR44051">
    <property type="entry name" value="GLUTATHIONE S-TRANSFERASE-RELATED"/>
    <property type="match status" value="1"/>
</dbReference>
<comment type="caution">
    <text evidence="5">The sequence shown here is derived from an EMBL/GenBank/DDBJ whole genome shotgun (WGS) entry which is preliminary data.</text>
</comment>
<comment type="similarity">
    <text evidence="1 2">Belongs to the GST superfamily.</text>
</comment>
<dbReference type="Gene3D" id="1.20.1050.130">
    <property type="match status" value="1"/>
</dbReference>
<dbReference type="SUPFAM" id="SSF47616">
    <property type="entry name" value="GST C-terminal domain-like"/>
    <property type="match status" value="1"/>
</dbReference>
<dbReference type="EMBL" id="BPWL01000004">
    <property type="protein sequence ID" value="GJJ09228.1"/>
    <property type="molecule type" value="Genomic_DNA"/>
</dbReference>
<gene>
    <name evidence="5" type="ORF">Clacol_003450</name>
</gene>
<dbReference type="Pfam" id="PF00043">
    <property type="entry name" value="GST_C"/>
    <property type="match status" value="1"/>
</dbReference>
<dbReference type="AlphaFoldDB" id="A0AAV5A6Y3"/>
<evidence type="ECO:0000256" key="1">
    <source>
        <dbReference type="ARBA" id="ARBA00007409"/>
    </source>
</evidence>
<dbReference type="CDD" id="cd03048">
    <property type="entry name" value="GST_N_Ure2p_like"/>
    <property type="match status" value="1"/>
</dbReference>
<evidence type="ECO:0000256" key="2">
    <source>
        <dbReference type="RuleBase" id="RU003494"/>
    </source>
</evidence>
<evidence type="ECO:0008006" key="7">
    <source>
        <dbReference type="Google" id="ProtNLM"/>
    </source>
</evidence>
<evidence type="ECO:0000313" key="6">
    <source>
        <dbReference type="Proteomes" id="UP001050691"/>
    </source>
</evidence>
<organism evidence="5 6">
    <name type="scientific">Clathrus columnatus</name>
    <dbReference type="NCBI Taxonomy" id="1419009"/>
    <lineage>
        <taxon>Eukaryota</taxon>
        <taxon>Fungi</taxon>
        <taxon>Dikarya</taxon>
        <taxon>Basidiomycota</taxon>
        <taxon>Agaricomycotina</taxon>
        <taxon>Agaricomycetes</taxon>
        <taxon>Phallomycetidae</taxon>
        <taxon>Phallales</taxon>
        <taxon>Clathraceae</taxon>
        <taxon>Clathrus</taxon>
    </lineage>
</organism>
<dbReference type="InterPro" id="IPR004045">
    <property type="entry name" value="Glutathione_S-Trfase_N"/>
</dbReference>
<dbReference type="InterPro" id="IPR036249">
    <property type="entry name" value="Thioredoxin-like_sf"/>
</dbReference>
<dbReference type="SUPFAM" id="SSF52833">
    <property type="entry name" value="Thioredoxin-like"/>
    <property type="match status" value="1"/>
</dbReference>
<feature type="domain" description="GST C-terminal" evidence="4">
    <location>
        <begin position="96"/>
        <end position="213"/>
    </location>
</feature>
<dbReference type="SFLD" id="SFLDG01151">
    <property type="entry name" value="Main.2:_Nu-like"/>
    <property type="match status" value="1"/>
</dbReference>
<evidence type="ECO:0000259" key="4">
    <source>
        <dbReference type="PROSITE" id="PS50405"/>
    </source>
</evidence>
<evidence type="ECO:0000259" key="3">
    <source>
        <dbReference type="PROSITE" id="PS50404"/>
    </source>
</evidence>
<dbReference type="PROSITE" id="PS50404">
    <property type="entry name" value="GST_NTER"/>
    <property type="match status" value="1"/>
</dbReference>
<dbReference type="InterPro" id="IPR010987">
    <property type="entry name" value="Glutathione-S-Trfase_C-like"/>
</dbReference>
<dbReference type="SFLD" id="SFLDS00019">
    <property type="entry name" value="Glutathione_Transferase_(cytos"/>
    <property type="match status" value="1"/>
</dbReference>
<proteinExistence type="inferred from homology"/>
<dbReference type="Proteomes" id="UP001050691">
    <property type="component" value="Unassembled WGS sequence"/>
</dbReference>
<dbReference type="InterPro" id="IPR040079">
    <property type="entry name" value="Glutathione_S-Trfase"/>
</dbReference>
<accession>A0AAV5A6Y3</accession>
<feature type="domain" description="GST N-terminal" evidence="3">
    <location>
        <begin position="4"/>
        <end position="90"/>
    </location>
</feature>